<evidence type="ECO:0000313" key="11">
    <source>
        <dbReference type="Proteomes" id="UP000400924"/>
    </source>
</evidence>
<dbReference type="RefSeq" id="WP_322726584.1">
    <property type="nucleotide sequence ID" value="NZ_VJZC01000833.1"/>
</dbReference>
<dbReference type="PANTHER" id="PTHR33653">
    <property type="entry name" value="RIBONUCLEASE VAPC2"/>
    <property type="match status" value="1"/>
</dbReference>
<comment type="function">
    <text evidence="8">Toxic component of a toxin-antitoxin (TA) system. An RNase.</text>
</comment>
<evidence type="ECO:0000256" key="8">
    <source>
        <dbReference type="HAMAP-Rule" id="MF_00265"/>
    </source>
</evidence>
<feature type="binding site" evidence="8">
    <location>
        <position position="9"/>
    </location>
    <ligand>
        <name>Mg(2+)</name>
        <dbReference type="ChEBI" id="CHEBI:18420"/>
    </ligand>
</feature>
<accession>A0A5N8XYT2</accession>
<evidence type="ECO:0000256" key="2">
    <source>
        <dbReference type="ARBA" id="ARBA00022649"/>
    </source>
</evidence>
<dbReference type="EC" id="3.1.-.-" evidence="8"/>
<sequence>MAVARYLVDKSVWARARHPSVKTVLSPLVHRGLVATCAVIDLEILFSARNAAKHATGRSLRKGFEWLPLTDEIGARAVQVQGLLAEKGIHRESSIPDLLIAATAERHGVTVLHYDGDYEHIAEITGQPTEWVVERGSVP</sequence>
<dbReference type="HAMAP" id="MF_00265">
    <property type="entry name" value="VapC_Nob1"/>
    <property type="match status" value="1"/>
</dbReference>
<dbReference type="InterPro" id="IPR050556">
    <property type="entry name" value="Type_II_TA_system_RNase"/>
</dbReference>
<evidence type="ECO:0000256" key="3">
    <source>
        <dbReference type="ARBA" id="ARBA00022722"/>
    </source>
</evidence>
<dbReference type="GO" id="GO:0000287">
    <property type="term" value="F:magnesium ion binding"/>
    <property type="evidence" value="ECO:0007669"/>
    <property type="project" value="UniProtKB-UniRule"/>
</dbReference>
<dbReference type="GO" id="GO:0090729">
    <property type="term" value="F:toxin activity"/>
    <property type="evidence" value="ECO:0007669"/>
    <property type="project" value="UniProtKB-KW"/>
</dbReference>
<dbReference type="InterPro" id="IPR029060">
    <property type="entry name" value="PIN-like_dom_sf"/>
</dbReference>
<evidence type="ECO:0000313" key="10">
    <source>
        <dbReference type="EMBL" id="MPY64531.1"/>
    </source>
</evidence>
<name>A0A5N8XYT2_9ACTN</name>
<evidence type="ECO:0000256" key="7">
    <source>
        <dbReference type="ARBA" id="ARBA00038093"/>
    </source>
</evidence>
<dbReference type="Proteomes" id="UP000400924">
    <property type="component" value="Unassembled WGS sequence"/>
</dbReference>
<dbReference type="SUPFAM" id="SSF88723">
    <property type="entry name" value="PIN domain-like"/>
    <property type="match status" value="1"/>
</dbReference>
<dbReference type="PANTHER" id="PTHR33653:SF1">
    <property type="entry name" value="RIBONUCLEASE VAPC2"/>
    <property type="match status" value="1"/>
</dbReference>
<comment type="similarity">
    <text evidence="7 8">Belongs to the PINc/VapC protein family.</text>
</comment>
<feature type="binding site" evidence="8">
    <location>
        <position position="97"/>
    </location>
    <ligand>
        <name>Mg(2+)</name>
        <dbReference type="ChEBI" id="CHEBI:18420"/>
    </ligand>
</feature>
<evidence type="ECO:0000259" key="9">
    <source>
        <dbReference type="Pfam" id="PF01850"/>
    </source>
</evidence>
<protein>
    <recommendedName>
        <fullName evidence="8">Ribonuclease VapC</fullName>
        <shortName evidence="8">RNase VapC</shortName>
        <ecNumber evidence="8">3.1.-.-</ecNumber>
    </recommendedName>
    <alternativeName>
        <fullName evidence="8">Toxin VapC</fullName>
    </alternativeName>
</protein>
<comment type="caution">
    <text evidence="10">The sequence shown here is derived from an EMBL/GenBank/DDBJ whole genome shotgun (WGS) entry which is preliminary data.</text>
</comment>
<proteinExistence type="inferred from homology"/>
<evidence type="ECO:0000256" key="6">
    <source>
        <dbReference type="ARBA" id="ARBA00022842"/>
    </source>
</evidence>
<feature type="domain" description="PIN" evidence="9">
    <location>
        <begin position="6"/>
        <end position="123"/>
    </location>
</feature>
<dbReference type="GO" id="GO:0004540">
    <property type="term" value="F:RNA nuclease activity"/>
    <property type="evidence" value="ECO:0007669"/>
    <property type="project" value="InterPro"/>
</dbReference>
<dbReference type="AlphaFoldDB" id="A0A5N8XYT2"/>
<dbReference type="InterPro" id="IPR002716">
    <property type="entry name" value="PIN_dom"/>
</dbReference>
<keyword evidence="2 8" id="KW-1277">Toxin-antitoxin system</keyword>
<evidence type="ECO:0000256" key="1">
    <source>
        <dbReference type="ARBA" id="ARBA00001946"/>
    </source>
</evidence>
<dbReference type="Pfam" id="PF01850">
    <property type="entry name" value="PIN"/>
    <property type="match status" value="1"/>
</dbReference>
<keyword evidence="11" id="KW-1185">Reference proteome</keyword>
<evidence type="ECO:0000256" key="5">
    <source>
        <dbReference type="ARBA" id="ARBA00022801"/>
    </source>
</evidence>
<dbReference type="EMBL" id="VJZC01000833">
    <property type="protein sequence ID" value="MPY64531.1"/>
    <property type="molecule type" value="Genomic_DNA"/>
</dbReference>
<keyword evidence="8" id="KW-0800">Toxin</keyword>
<dbReference type="GO" id="GO:0016787">
    <property type="term" value="F:hydrolase activity"/>
    <property type="evidence" value="ECO:0007669"/>
    <property type="project" value="UniProtKB-KW"/>
</dbReference>
<keyword evidence="5 8" id="KW-0378">Hydrolase</keyword>
<dbReference type="Gene3D" id="3.40.50.1010">
    <property type="entry name" value="5'-nuclease"/>
    <property type="match status" value="1"/>
</dbReference>
<reference evidence="10 11" key="1">
    <citation type="submission" date="2019-07" db="EMBL/GenBank/DDBJ databases">
        <title>New species of Amycolatopsis and Streptomyces.</title>
        <authorList>
            <person name="Duangmal K."/>
            <person name="Teo W.F.A."/>
            <person name="Lipun K."/>
        </authorList>
    </citation>
    <scope>NUCLEOTIDE SEQUENCE [LARGE SCALE GENOMIC DNA]</scope>
    <source>
        <strain evidence="10 11">NBRC 106415</strain>
    </source>
</reference>
<dbReference type="InterPro" id="IPR022907">
    <property type="entry name" value="VapC_family"/>
</dbReference>
<dbReference type="CDD" id="cd18755">
    <property type="entry name" value="PIN_MtVapC3_VapC21-like"/>
    <property type="match status" value="1"/>
</dbReference>
<keyword evidence="3 8" id="KW-0540">Nuclease</keyword>
<gene>
    <name evidence="8" type="primary">vapC</name>
    <name evidence="10" type="ORF">FNH08_47480</name>
</gene>
<keyword evidence="6 8" id="KW-0460">Magnesium</keyword>
<evidence type="ECO:0000256" key="4">
    <source>
        <dbReference type="ARBA" id="ARBA00022723"/>
    </source>
</evidence>
<comment type="cofactor">
    <cofactor evidence="1 8">
        <name>Mg(2+)</name>
        <dbReference type="ChEBI" id="CHEBI:18420"/>
    </cofactor>
</comment>
<organism evidence="10 11">
    <name type="scientific">Streptomyces spongiae</name>
    <dbReference type="NCBI Taxonomy" id="565072"/>
    <lineage>
        <taxon>Bacteria</taxon>
        <taxon>Bacillati</taxon>
        <taxon>Actinomycetota</taxon>
        <taxon>Actinomycetes</taxon>
        <taxon>Kitasatosporales</taxon>
        <taxon>Streptomycetaceae</taxon>
        <taxon>Streptomyces</taxon>
    </lineage>
</organism>
<keyword evidence="4 8" id="KW-0479">Metal-binding</keyword>